<dbReference type="GO" id="GO:0051782">
    <property type="term" value="P:negative regulation of cell division"/>
    <property type="evidence" value="ECO:0007669"/>
    <property type="project" value="TreeGrafter"/>
</dbReference>
<name>A0A7C4TWP5_9BACT</name>
<evidence type="ECO:0000256" key="6">
    <source>
        <dbReference type="ARBA" id="ARBA00022840"/>
    </source>
</evidence>
<comment type="caution">
    <text evidence="13">The sequence shown here is derived from an EMBL/GenBank/DDBJ whole genome shotgun (WGS) entry which is preliminary data.</text>
</comment>
<dbReference type="GO" id="GO:0005829">
    <property type="term" value="C:cytosol"/>
    <property type="evidence" value="ECO:0007669"/>
    <property type="project" value="TreeGrafter"/>
</dbReference>
<dbReference type="AlphaFoldDB" id="A0A7C4TWP5"/>
<feature type="domain" description="CobQ/CobB/MinD/ParA nucleotide binding" evidence="12">
    <location>
        <begin position="5"/>
        <end position="216"/>
    </location>
</feature>
<evidence type="ECO:0000256" key="9">
    <source>
        <dbReference type="ARBA" id="ARBA00025436"/>
    </source>
</evidence>
<dbReference type="GO" id="GO:0005524">
    <property type="term" value="F:ATP binding"/>
    <property type="evidence" value="ECO:0007669"/>
    <property type="project" value="UniProtKB-KW"/>
</dbReference>
<dbReference type="InterPro" id="IPR025501">
    <property type="entry name" value="MinD_FleN"/>
</dbReference>
<dbReference type="PANTHER" id="PTHR43384">
    <property type="entry name" value="SEPTUM SITE-DETERMINING PROTEIN MIND HOMOLOG, CHLOROPLASTIC-RELATED"/>
    <property type="match status" value="1"/>
</dbReference>
<protein>
    <recommendedName>
        <fullName evidence="3">Septum site-determining protein MinD</fullName>
    </recommendedName>
    <alternativeName>
        <fullName evidence="10">Cell division inhibitor MinD</fullName>
    </alternativeName>
</protein>
<keyword evidence="4" id="KW-0132">Cell division</keyword>
<proteinExistence type="inferred from homology"/>
<evidence type="ECO:0000256" key="8">
    <source>
        <dbReference type="ARBA" id="ARBA00023306"/>
    </source>
</evidence>
<dbReference type="InterPro" id="IPR027417">
    <property type="entry name" value="P-loop_NTPase"/>
</dbReference>
<evidence type="ECO:0000256" key="7">
    <source>
        <dbReference type="ARBA" id="ARBA00023210"/>
    </source>
</evidence>
<comment type="function">
    <text evidence="9">ATPase required for the correct placement of the division site. Cell division inhibitors MinC and MinD act in concert to form an inhibitor capable of blocking formation of the polar Z ring septums. Rapidly oscillates between the poles of the cell to destabilize FtsZ filaments that have formed before they mature into polar Z rings.</text>
</comment>
<evidence type="ECO:0000256" key="10">
    <source>
        <dbReference type="ARBA" id="ARBA00032845"/>
    </source>
</evidence>
<evidence type="ECO:0000313" key="13">
    <source>
        <dbReference type="EMBL" id="HGW60114.1"/>
    </source>
</evidence>
<evidence type="ECO:0000256" key="2">
    <source>
        <dbReference type="ARBA" id="ARBA00011626"/>
    </source>
</evidence>
<evidence type="ECO:0000256" key="3">
    <source>
        <dbReference type="ARBA" id="ARBA00016887"/>
    </source>
</evidence>
<keyword evidence="5 11" id="KW-0547">Nucleotide-binding</keyword>
<dbReference type="PANTHER" id="PTHR43384:SF6">
    <property type="entry name" value="SEPTUM SITE-DETERMINING PROTEIN MIND HOMOLOG, CHLOROPLASTIC"/>
    <property type="match status" value="1"/>
</dbReference>
<dbReference type="Gene3D" id="3.40.50.300">
    <property type="entry name" value="P-loop containing nucleotide triphosphate hydrolases"/>
    <property type="match status" value="1"/>
</dbReference>
<keyword evidence="8" id="KW-0131">Cell cycle</keyword>
<organism evidence="13">
    <name type="scientific">Caldisericum exile</name>
    <dbReference type="NCBI Taxonomy" id="693075"/>
    <lineage>
        <taxon>Bacteria</taxon>
        <taxon>Pseudomonadati</taxon>
        <taxon>Caldisericota/Cryosericota group</taxon>
        <taxon>Caldisericota</taxon>
        <taxon>Caldisericia</taxon>
        <taxon>Caldisericales</taxon>
        <taxon>Caldisericaceae</taxon>
        <taxon>Caldisericum</taxon>
    </lineage>
</organism>
<evidence type="ECO:0000256" key="1">
    <source>
        <dbReference type="ARBA" id="ARBA00010257"/>
    </source>
</evidence>
<dbReference type="SUPFAM" id="SSF52540">
    <property type="entry name" value="P-loop containing nucleoside triphosphate hydrolases"/>
    <property type="match status" value="1"/>
</dbReference>
<dbReference type="GO" id="GO:0000917">
    <property type="term" value="P:division septum assembly"/>
    <property type="evidence" value="ECO:0007669"/>
    <property type="project" value="UniProtKB-KW"/>
</dbReference>
<dbReference type="CDD" id="cd02036">
    <property type="entry name" value="MinD"/>
    <property type="match status" value="1"/>
</dbReference>
<evidence type="ECO:0000256" key="5">
    <source>
        <dbReference type="ARBA" id="ARBA00022741"/>
    </source>
</evidence>
<keyword evidence="7" id="KW-0717">Septation</keyword>
<keyword evidence="6 11" id="KW-0067">ATP-binding</keyword>
<dbReference type="GO" id="GO:0009898">
    <property type="term" value="C:cytoplasmic side of plasma membrane"/>
    <property type="evidence" value="ECO:0007669"/>
    <property type="project" value="TreeGrafter"/>
</dbReference>
<sequence>MGRTIVVTAGKGGVGKTTVTANVGAMLAKLGKSTVVMDMDIGLRNLDVVMGLENRVVYNIMDVIENHCKIQQALVRDKHLENLFLLPASQIHNKEDVDIDKVVDIVNSLEGNFDYVLLDSPAGIEKGFESSVSPAKEALIVVTPDVSSVRDADRVVGIIESKGIFSISLVINRYDLNLVNKNKMLNFESIIDILGIDAIGVIPEDKSVIETTNRGEILVNYMPGSPAAKEFSLIARRIEGETIPIKIEEPRNFFGQIFKRGMQ</sequence>
<dbReference type="InterPro" id="IPR002586">
    <property type="entry name" value="CobQ/CobB/MinD/ParA_Nub-bd_dom"/>
</dbReference>
<feature type="binding site" evidence="11">
    <location>
        <begin position="11"/>
        <end position="18"/>
    </location>
    <ligand>
        <name>ATP</name>
        <dbReference type="ChEBI" id="CHEBI:30616"/>
    </ligand>
</feature>
<comment type="subunit">
    <text evidence="2">Interacts with MinC and FtsZ.</text>
</comment>
<accession>A0A7C4TWP5</accession>
<dbReference type="GO" id="GO:0016887">
    <property type="term" value="F:ATP hydrolysis activity"/>
    <property type="evidence" value="ECO:0007669"/>
    <property type="project" value="InterPro"/>
</dbReference>
<comment type="similarity">
    <text evidence="1">Belongs to the ParA family. MinD subfamily.</text>
</comment>
<dbReference type="InterPro" id="IPR050625">
    <property type="entry name" value="ParA/MinD_ATPase"/>
</dbReference>
<evidence type="ECO:0000256" key="4">
    <source>
        <dbReference type="ARBA" id="ARBA00022618"/>
    </source>
</evidence>
<dbReference type="EMBL" id="DTHV01000049">
    <property type="protein sequence ID" value="HGW60114.1"/>
    <property type="molecule type" value="Genomic_DNA"/>
</dbReference>
<gene>
    <name evidence="13" type="primary">minD</name>
    <name evidence="13" type="ORF">ENV82_01550</name>
</gene>
<dbReference type="InterPro" id="IPR010223">
    <property type="entry name" value="MinD"/>
</dbReference>
<dbReference type="PIRSF" id="PIRSF003092">
    <property type="entry name" value="MinD"/>
    <property type="match status" value="1"/>
</dbReference>
<dbReference type="Pfam" id="PF01656">
    <property type="entry name" value="CbiA"/>
    <property type="match status" value="1"/>
</dbReference>
<evidence type="ECO:0000256" key="11">
    <source>
        <dbReference type="PIRSR" id="PIRSR003092-1"/>
    </source>
</evidence>
<reference evidence="13" key="1">
    <citation type="journal article" date="2020" name="mSystems">
        <title>Genome- and Community-Level Interaction Insights into Carbon Utilization and Element Cycling Functions of Hydrothermarchaeota in Hydrothermal Sediment.</title>
        <authorList>
            <person name="Zhou Z."/>
            <person name="Liu Y."/>
            <person name="Xu W."/>
            <person name="Pan J."/>
            <person name="Luo Z.H."/>
            <person name="Li M."/>
        </authorList>
    </citation>
    <scope>NUCLEOTIDE SEQUENCE [LARGE SCALE GENOMIC DNA]</scope>
    <source>
        <strain evidence="13">SpSt-794</strain>
    </source>
</reference>
<dbReference type="NCBIfam" id="TIGR01968">
    <property type="entry name" value="minD_bact"/>
    <property type="match status" value="1"/>
</dbReference>
<evidence type="ECO:0000259" key="12">
    <source>
        <dbReference type="Pfam" id="PF01656"/>
    </source>
</evidence>